<name>A0A2P7YYK4_9ASCO</name>
<dbReference type="RefSeq" id="XP_024715733.1">
    <property type="nucleotide sequence ID" value="XM_024856134.1"/>
</dbReference>
<keyword evidence="2" id="KW-1133">Transmembrane helix</keyword>
<sequence>MTTTVTKKTVYVRGPNNIYRRKSYDTPSIASVDSVDLTRKKGEVDSTLNDLMVCGFQVPEDPSTKKAKMKTKRPSASSAESTASAPNQPPSPRISFKRSFSDLPKQTSWMDSIKSLQTRFLPQSATDFVVPYALGILTAVVIQQKWDLLTRYAKLLSYLLFMCILWGALATGAFWYAGVLRISNLDDIKNTFSNLFGLGEVARSDSPINYHYDRRGRRSSSLDEVVDTESVILSEYESDCDPRRKMRTESEPHLVREPSPQKLTNVRPFVPPSRRDSADSKMSSQVLLNRLQNEASTKKSRFRLGLPERERPKDPRRHSSASLELSSKDKHKPLPSLHKTAQRSLDSSGLDLPLVHEIKLKSRFDQQLEALGNDAHSLSRLDTLLSKQSMLGTRANKRTFLSNVDEF</sequence>
<keyword evidence="2" id="KW-0812">Transmembrane</keyword>
<evidence type="ECO:0000256" key="2">
    <source>
        <dbReference type="SAM" id="Phobius"/>
    </source>
</evidence>
<protein>
    <submittedName>
        <fullName evidence="3">Uncharacterized protein</fullName>
    </submittedName>
</protein>
<evidence type="ECO:0000313" key="3">
    <source>
        <dbReference type="EMBL" id="PSK41034.1"/>
    </source>
</evidence>
<dbReference type="VEuPathDB" id="FungiDB:C7M61_000705"/>
<proteinExistence type="predicted"/>
<comment type="caution">
    <text evidence="3">The sequence shown here is derived from an EMBL/GenBank/DDBJ whole genome shotgun (WGS) entry which is preliminary data.</text>
</comment>
<reference evidence="3 4" key="1">
    <citation type="submission" date="2018-03" db="EMBL/GenBank/DDBJ databases">
        <title>Candida pseudohaemulonii genome assembly and annotation.</title>
        <authorList>
            <person name="Munoz J.F."/>
            <person name="Gade L.G."/>
            <person name="Chow N.A."/>
            <person name="Litvintseva A.P."/>
            <person name="Loparev V.N."/>
            <person name="Cuomo C.A."/>
        </authorList>
    </citation>
    <scope>NUCLEOTIDE SEQUENCE [LARGE SCALE GENOMIC DNA]</scope>
    <source>
        <strain evidence="3 4">B12108</strain>
    </source>
</reference>
<feature type="transmembrane region" description="Helical" evidence="2">
    <location>
        <begin position="155"/>
        <end position="177"/>
    </location>
</feature>
<gene>
    <name evidence="3" type="ORF">C7M61_000705</name>
</gene>
<dbReference type="AlphaFoldDB" id="A0A2P7YYK4"/>
<feature type="region of interest" description="Disordered" evidence="1">
    <location>
        <begin position="242"/>
        <end position="345"/>
    </location>
</feature>
<feature type="region of interest" description="Disordered" evidence="1">
    <location>
        <begin position="62"/>
        <end position="95"/>
    </location>
</feature>
<keyword evidence="4" id="KW-1185">Reference proteome</keyword>
<feature type="compositionally biased region" description="Basic and acidic residues" evidence="1">
    <location>
        <begin position="242"/>
        <end position="256"/>
    </location>
</feature>
<dbReference type="Proteomes" id="UP000241107">
    <property type="component" value="Unassembled WGS sequence"/>
</dbReference>
<feature type="compositionally biased region" description="Polar residues" evidence="1">
    <location>
        <begin position="280"/>
        <end position="295"/>
    </location>
</feature>
<accession>A0A2P7YYK4</accession>
<feature type="compositionally biased region" description="Low complexity" evidence="1">
    <location>
        <begin position="75"/>
        <end position="85"/>
    </location>
</feature>
<dbReference type="OrthoDB" id="4022827at2759"/>
<dbReference type="GeneID" id="36564097"/>
<keyword evidence="2" id="KW-0472">Membrane</keyword>
<evidence type="ECO:0000313" key="4">
    <source>
        <dbReference type="Proteomes" id="UP000241107"/>
    </source>
</evidence>
<evidence type="ECO:0000256" key="1">
    <source>
        <dbReference type="SAM" id="MobiDB-lite"/>
    </source>
</evidence>
<organism evidence="3 4">
    <name type="scientific">Candidozyma pseudohaemuli</name>
    <dbReference type="NCBI Taxonomy" id="418784"/>
    <lineage>
        <taxon>Eukaryota</taxon>
        <taxon>Fungi</taxon>
        <taxon>Dikarya</taxon>
        <taxon>Ascomycota</taxon>
        <taxon>Saccharomycotina</taxon>
        <taxon>Pichiomycetes</taxon>
        <taxon>Metschnikowiaceae</taxon>
        <taxon>Candidozyma</taxon>
    </lineage>
</organism>
<dbReference type="EMBL" id="PYFQ01000001">
    <property type="protein sequence ID" value="PSK41034.1"/>
    <property type="molecule type" value="Genomic_DNA"/>
</dbReference>